<keyword evidence="2" id="KW-1185">Reference proteome</keyword>
<reference evidence="1" key="1">
    <citation type="submission" date="2022-12" db="EMBL/GenBank/DDBJ databases">
        <title>Draft genome assemblies for two species of Escallonia (Escalloniales).</title>
        <authorList>
            <person name="Chanderbali A."/>
            <person name="Dervinis C."/>
            <person name="Anghel I."/>
            <person name="Soltis D."/>
            <person name="Soltis P."/>
            <person name="Zapata F."/>
        </authorList>
    </citation>
    <scope>NUCLEOTIDE SEQUENCE</scope>
    <source>
        <strain evidence="1">UCBG64.0493</strain>
        <tissue evidence="1">Leaf</tissue>
    </source>
</reference>
<evidence type="ECO:0000313" key="1">
    <source>
        <dbReference type="EMBL" id="KAK3020237.1"/>
    </source>
</evidence>
<proteinExistence type="predicted"/>
<organism evidence="1 2">
    <name type="scientific">Escallonia herrerae</name>
    <dbReference type="NCBI Taxonomy" id="1293975"/>
    <lineage>
        <taxon>Eukaryota</taxon>
        <taxon>Viridiplantae</taxon>
        <taxon>Streptophyta</taxon>
        <taxon>Embryophyta</taxon>
        <taxon>Tracheophyta</taxon>
        <taxon>Spermatophyta</taxon>
        <taxon>Magnoliopsida</taxon>
        <taxon>eudicotyledons</taxon>
        <taxon>Gunneridae</taxon>
        <taxon>Pentapetalae</taxon>
        <taxon>asterids</taxon>
        <taxon>campanulids</taxon>
        <taxon>Escalloniales</taxon>
        <taxon>Escalloniaceae</taxon>
        <taxon>Escallonia</taxon>
    </lineage>
</organism>
<accession>A0AA89B042</accession>
<gene>
    <name evidence="1" type="ORF">RJ639_045473</name>
</gene>
<evidence type="ECO:0000313" key="2">
    <source>
        <dbReference type="Proteomes" id="UP001188597"/>
    </source>
</evidence>
<dbReference type="Proteomes" id="UP001188597">
    <property type="component" value="Unassembled WGS sequence"/>
</dbReference>
<comment type="caution">
    <text evidence="1">The sequence shown here is derived from an EMBL/GenBank/DDBJ whole genome shotgun (WGS) entry which is preliminary data.</text>
</comment>
<dbReference type="AlphaFoldDB" id="A0AA89B042"/>
<dbReference type="EMBL" id="JAVXUP010000825">
    <property type="protein sequence ID" value="KAK3020237.1"/>
    <property type="molecule type" value="Genomic_DNA"/>
</dbReference>
<sequence>MFDDFKKEMAKEFEMTDNSLMSYYLEIKIKQRDGLIRGICKKRYSDQIIWGLEPHGRFMVKSAKCCTVHQVTDQFFPEETFRTWGNYVKGLKETPARLMNRVTTRSGDQARLGASTI</sequence>
<name>A0AA89B042_9ASTE</name>
<protein>
    <submittedName>
        <fullName evidence="1">Uncharacterized protein</fullName>
    </submittedName>
</protein>